<gene>
    <name evidence="1" type="ORF">V5799_006282</name>
</gene>
<dbReference type="EMBL" id="JARKHS020025877">
    <property type="protein sequence ID" value="KAK8766939.1"/>
    <property type="molecule type" value="Genomic_DNA"/>
</dbReference>
<keyword evidence="2" id="KW-1185">Reference proteome</keyword>
<sequence>MGSVRMEKGRWWFSEHGTVLLQGHVPSRKVPQRWIFPAELPPPPSGRSGLEVGAGRLRATSPAVRFHGGGGFRTVGADRSGLFPQVMRPLPNECAGV</sequence>
<protein>
    <submittedName>
        <fullName evidence="1">Uncharacterized protein</fullName>
    </submittedName>
</protein>
<name>A0AAQ4DWU9_AMBAM</name>
<proteinExistence type="predicted"/>
<reference evidence="1 2" key="1">
    <citation type="journal article" date="2023" name="Arcadia Sci">
        <title>De novo assembly of a long-read Amblyomma americanum tick genome.</title>
        <authorList>
            <person name="Chou S."/>
            <person name="Poskanzer K.E."/>
            <person name="Rollins M."/>
            <person name="Thuy-Boun P.S."/>
        </authorList>
    </citation>
    <scope>NUCLEOTIDE SEQUENCE [LARGE SCALE GENOMIC DNA]</scope>
    <source>
        <strain evidence="1">F_SG_1</strain>
        <tissue evidence="1">Salivary glands</tissue>
    </source>
</reference>
<organism evidence="1 2">
    <name type="scientific">Amblyomma americanum</name>
    <name type="common">Lone star tick</name>
    <dbReference type="NCBI Taxonomy" id="6943"/>
    <lineage>
        <taxon>Eukaryota</taxon>
        <taxon>Metazoa</taxon>
        <taxon>Ecdysozoa</taxon>
        <taxon>Arthropoda</taxon>
        <taxon>Chelicerata</taxon>
        <taxon>Arachnida</taxon>
        <taxon>Acari</taxon>
        <taxon>Parasitiformes</taxon>
        <taxon>Ixodida</taxon>
        <taxon>Ixodoidea</taxon>
        <taxon>Ixodidae</taxon>
        <taxon>Amblyomminae</taxon>
        <taxon>Amblyomma</taxon>
    </lineage>
</organism>
<dbReference type="AlphaFoldDB" id="A0AAQ4DWU9"/>
<evidence type="ECO:0000313" key="1">
    <source>
        <dbReference type="EMBL" id="KAK8766939.1"/>
    </source>
</evidence>
<evidence type="ECO:0000313" key="2">
    <source>
        <dbReference type="Proteomes" id="UP001321473"/>
    </source>
</evidence>
<comment type="caution">
    <text evidence="1">The sequence shown here is derived from an EMBL/GenBank/DDBJ whole genome shotgun (WGS) entry which is preliminary data.</text>
</comment>
<dbReference type="Proteomes" id="UP001321473">
    <property type="component" value="Unassembled WGS sequence"/>
</dbReference>
<accession>A0AAQ4DWU9</accession>